<evidence type="ECO:0000256" key="2">
    <source>
        <dbReference type="ARBA" id="ARBA00007520"/>
    </source>
</evidence>
<dbReference type="Proteomes" id="UP000002484">
    <property type="component" value="Chromosome"/>
</dbReference>
<dbReference type="CDD" id="cd17502">
    <property type="entry name" value="MFS_Azr1_MDR_like"/>
    <property type="match status" value="1"/>
</dbReference>
<dbReference type="InterPro" id="IPR036259">
    <property type="entry name" value="MFS_trans_sf"/>
</dbReference>
<evidence type="ECO:0000256" key="5">
    <source>
        <dbReference type="ARBA" id="ARBA00022692"/>
    </source>
</evidence>
<dbReference type="Gene3D" id="1.20.1250.20">
    <property type="entry name" value="MFS general substrate transporter like domains"/>
    <property type="match status" value="1"/>
</dbReference>
<keyword evidence="6 9" id="KW-1133">Transmembrane helix</keyword>
<feature type="transmembrane region" description="Helical" evidence="9">
    <location>
        <begin position="171"/>
        <end position="192"/>
    </location>
</feature>
<dbReference type="RefSeq" id="WP_013423938.1">
    <property type="nucleotide sequence ID" value="NC_014666.1"/>
</dbReference>
<dbReference type="EMBL" id="CP002299">
    <property type="protein sequence ID" value="ADP80820.1"/>
    <property type="molecule type" value="Genomic_DNA"/>
</dbReference>
<dbReference type="KEGG" id="fri:FraEuI1c_2793"/>
<dbReference type="eggNOG" id="COG0477">
    <property type="taxonomic scope" value="Bacteria"/>
</dbReference>
<dbReference type="AlphaFoldDB" id="E3J7R6"/>
<keyword evidence="7 9" id="KW-0472">Membrane</keyword>
<dbReference type="FunFam" id="1.20.1720.10:FF:000004">
    <property type="entry name" value="EmrB/QacA family drug resistance transporter"/>
    <property type="match status" value="1"/>
</dbReference>
<dbReference type="GO" id="GO:0022857">
    <property type="term" value="F:transmembrane transporter activity"/>
    <property type="evidence" value="ECO:0007669"/>
    <property type="project" value="InterPro"/>
</dbReference>
<evidence type="ECO:0000256" key="9">
    <source>
        <dbReference type="SAM" id="Phobius"/>
    </source>
</evidence>
<proteinExistence type="inferred from homology"/>
<dbReference type="PANTHER" id="PTHR23501">
    <property type="entry name" value="MAJOR FACILITATOR SUPERFAMILY"/>
    <property type="match status" value="1"/>
</dbReference>
<dbReference type="InterPro" id="IPR011701">
    <property type="entry name" value="MFS"/>
</dbReference>
<feature type="transmembrane region" description="Helical" evidence="9">
    <location>
        <begin position="204"/>
        <end position="224"/>
    </location>
</feature>
<dbReference type="SUPFAM" id="SSF103473">
    <property type="entry name" value="MFS general substrate transporter"/>
    <property type="match status" value="1"/>
</dbReference>
<dbReference type="NCBIfam" id="TIGR00711">
    <property type="entry name" value="efflux_EmrB"/>
    <property type="match status" value="1"/>
</dbReference>
<keyword evidence="5 9" id="KW-0812">Transmembrane</keyword>
<keyword evidence="3" id="KW-0813">Transport</keyword>
<evidence type="ECO:0000256" key="8">
    <source>
        <dbReference type="SAM" id="MobiDB-lite"/>
    </source>
</evidence>
<dbReference type="PROSITE" id="PS50850">
    <property type="entry name" value="MFS"/>
    <property type="match status" value="1"/>
</dbReference>
<evidence type="ECO:0000256" key="4">
    <source>
        <dbReference type="ARBA" id="ARBA00022475"/>
    </source>
</evidence>
<keyword evidence="4" id="KW-1003">Cell membrane</keyword>
<comment type="similarity">
    <text evidence="2">Belongs to the major facilitator superfamily. TCR/Tet family.</text>
</comment>
<evidence type="ECO:0000313" key="11">
    <source>
        <dbReference type="EMBL" id="ADP80820.1"/>
    </source>
</evidence>
<protein>
    <submittedName>
        <fullName evidence="11">Drug resistance transporter, EmrB/QacA subfamily</fullName>
    </submittedName>
</protein>
<dbReference type="Gene3D" id="1.20.1720.10">
    <property type="entry name" value="Multidrug resistance protein D"/>
    <property type="match status" value="1"/>
</dbReference>
<name>E3J7R6_PSEI1</name>
<evidence type="ECO:0000256" key="6">
    <source>
        <dbReference type="ARBA" id="ARBA00022989"/>
    </source>
</evidence>
<feature type="transmembrane region" description="Helical" evidence="9">
    <location>
        <begin position="273"/>
        <end position="296"/>
    </location>
</feature>
<accession>E3J7R6</accession>
<feature type="transmembrane region" description="Helical" evidence="9">
    <location>
        <begin position="141"/>
        <end position="159"/>
    </location>
</feature>
<feature type="transmembrane region" description="Helical" evidence="9">
    <location>
        <begin position="53"/>
        <end position="71"/>
    </location>
</feature>
<feature type="transmembrane region" description="Helical" evidence="9">
    <location>
        <begin position="108"/>
        <end position="129"/>
    </location>
</feature>
<feature type="transmembrane region" description="Helical" evidence="9">
    <location>
        <begin position="338"/>
        <end position="358"/>
    </location>
</feature>
<evidence type="ECO:0000259" key="10">
    <source>
        <dbReference type="PROSITE" id="PS50850"/>
    </source>
</evidence>
<dbReference type="STRING" id="298654.FraEuI1c_2793"/>
<sequence length="530" mass="55335">MSTAPSQISVSPRQLRLIFVGLMLSVLLASLDQTVVTTALPTIVGDVGGLNHLSWIVTAYLLASTVSAPLYGKLGDLYGRKTLFHAAIGIFIVGSLLCGAAQNMPELILFRALQGLGAGGLAVGPQAIVADIIPPAERGRYSGLMGSVYALASVLGPLVGGLFTDRLSWRWVFYINLPVGVFTVIVIALVLPASTPRRRQRVDWAGTALLGAAAASLILLLTWGGSQYAWTSPVVAGLMAATVVLAAAFVAVETRVPEPVLPLRLFRSSVFDISILGTAAITMAMLGLITFIPLFLQTVQRISPTLSGFETAPIVTTMLVCTIWAGRRVARTGRYRSYPIVGAVLLIAGSGAVALFGTRLDAPYWHTAIGMVLFGAGVGLATVVYVLTVQNSVPHGDIGAATASMAFFRSMGGAVGVAIFGGIFAHRLGATLGGGDSPRGIDAAHVTPAQLGRLRATSPSVYEHFVHAFDDALHPVFWAVVPMGVVALLLALFLKEVPLRTSRGTPAPAEHASPPRETAESGPFTGVVGS</sequence>
<dbReference type="Pfam" id="PF07690">
    <property type="entry name" value="MFS_1"/>
    <property type="match status" value="1"/>
</dbReference>
<gene>
    <name evidence="11" type="ordered locus">FraEuI1c_2793</name>
</gene>
<dbReference type="InParanoid" id="E3J7R6"/>
<dbReference type="InterPro" id="IPR004638">
    <property type="entry name" value="EmrB-like"/>
</dbReference>
<feature type="transmembrane region" description="Helical" evidence="9">
    <location>
        <begin position="230"/>
        <end position="252"/>
    </location>
</feature>
<dbReference type="InterPro" id="IPR020846">
    <property type="entry name" value="MFS_dom"/>
</dbReference>
<feature type="transmembrane region" description="Helical" evidence="9">
    <location>
        <begin position="364"/>
        <end position="387"/>
    </location>
</feature>
<dbReference type="PRINTS" id="PR01036">
    <property type="entry name" value="TCRTETB"/>
</dbReference>
<dbReference type="PANTHER" id="PTHR23501:SF197">
    <property type="entry name" value="COMD"/>
    <property type="match status" value="1"/>
</dbReference>
<feature type="transmembrane region" description="Helical" evidence="9">
    <location>
        <begin position="83"/>
        <end position="102"/>
    </location>
</feature>
<reference evidence="11 12" key="1">
    <citation type="submission" date="2010-10" db="EMBL/GenBank/DDBJ databases">
        <title>Complete sequence of Frankia sp. EuI1c.</title>
        <authorList>
            <consortium name="US DOE Joint Genome Institute"/>
            <person name="Lucas S."/>
            <person name="Copeland A."/>
            <person name="Lapidus A."/>
            <person name="Cheng J.-F."/>
            <person name="Bruce D."/>
            <person name="Goodwin L."/>
            <person name="Pitluck S."/>
            <person name="Chertkov O."/>
            <person name="Detter J.C."/>
            <person name="Han C."/>
            <person name="Tapia R."/>
            <person name="Land M."/>
            <person name="Hauser L."/>
            <person name="Jeffries C."/>
            <person name="Kyrpides N."/>
            <person name="Ivanova N."/>
            <person name="Mikhailova N."/>
            <person name="Beauchemin N."/>
            <person name="Sen A."/>
            <person name="Sur S.A."/>
            <person name="Gtari M."/>
            <person name="Wall L."/>
            <person name="Tisa L."/>
            <person name="Woyke T."/>
        </authorList>
    </citation>
    <scope>NUCLEOTIDE SEQUENCE [LARGE SCALE GENOMIC DNA]</scope>
    <source>
        <strain evidence="12">DSM 45817 / CECT 9037 / EuI1c</strain>
    </source>
</reference>
<evidence type="ECO:0000256" key="3">
    <source>
        <dbReference type="ARBA" id="ARBA00022448"/>
    </source>
</evidence>
<evidence type="ECO:0000256" key="1">
    <source>
        <dbReference type="ARBA" id="ARBA00004651"/>
    </source>
</evidence>
<feature type="transmembrane region" description="Helical" evidence="9">
    <location>
        <begin position="308"/>
        <end position="326"/>
    </location>
</feature>
<evidence type="ECO:0000256" key="7">
    <source>
        <dbReference type="ARBA" id="ARBA00023136"/>
    </source>
</evidence>
<dbReference type="GO" id="GO:0005886">
    <property type="term" value="C:plasma membrane"/>
    <property type="evidence" value="ECO:0007669"/>
    <property type="project" value="UniProtKB-SubCell"/>
</dbReference>
<evidence type="ECO:0000313" key="12">
    <source>
        <dbReference type="Proteomes" id="UP000002484"/>
    </source>
</evidence>
<feature type="domain" description="Major facilitator superfamily (MFS) profile" evidence="10">
    <location>
        <begin position="18"/>
        <end position="499"/>
    </location>
</feature>
<comment type="subcellular location">
    <subcellularLocation>
        <location evidence="1">Cell membrane</location>
        <topology evidence="1">Multi-pass membrane protein</topology>
    </subcellularLocation>
</comment>
<keyword evidence="12" id="KW-1185">Reference proteome</keyword>
<feature type="transmembrane region" description="Helical" evidence="9">
    <location>
        <begin position="476"/>
        <end position="494"/>
    </location>
</feature>
<dbReference type="HOGENOM" id="CLU_000960_22_3_11"/>
<organism evidence="11 12">
    <name type="scientific">Pseudofrankia inefficax (strain DSM 45817 / CECT 9037 / DDB 130130 / EuI1c)</name>
    <name type="common">Frankia inefficax</name>
    <dbReference type="NCBI Taxonomy" id="298654"/>
    <lineage>
        <taxon>Bacteria</taxon>
        <taxon>Bacillati</taxon>
        <taxon>Actinomycetota</taxon>
        <taxon>Actinomycetes</taxon>
        <taxon>Frankiales</taxon>
        <taxon>Frankiaceae</taxon>
        <taxon>Pseudofrankia</taxon>
    </lineage>
</organism>
<feature type="region of interest" description="Disordered" evidence="8">
    <location>
        <begin position="504"/>
        <end position="530"/>
    </location>
</feature>
<feature type="transmembrane region" description="Helical" evidence="9">
    <location>
        <begin position="407"/>
        <end position="425"/>
    </location>
</feature>